<comment type="catalytic activity">
    <reaction evidence="9">
        <text>tRNA(Ala) + L-alanine + ATP = L-alanyl-tRNA(Ala) + AMP + diphosphate</text>
        <dbReference type="Rhea" id="RHEA:12540"/>
        <dbReference type="Rhea" id="RHEA-COMP:9657"/>
        <dbReference type="Rhea" id="RHEA-COMP:9923"/>
        <dbReference type="ChEBI" id="CHEBI:30616"/>
        <dbReference type="ChEBI" id="CHEBI:33019"/>
        <dbReference type="ChEBI" id="CHEBI:57972"/>
        <dbReference type="ChEBI" id="CHEBI:78442"/>
        <dbReference type="ChEBI" id="CHEBI:78497"/>
        <dbReference type="ChEBI" id="CHEBI:456215"/>
        <dbReference type="EC" id="6.1.1.7"/>
    </reaction>
</comment>
<dbReference type="EMBL" id="MGKS01000016">
    <property type="protein sequence ID" value="OGN32327.1"/>
    <property type="molecule type" value="Genomic_DNA"/>
</dbReference>
<dbReference type="GO" id="GO:0002161">
    <property type="term" value="F:aminoacyl-tRNA deacylase activity"/>
    <property type="evidence" value="ECO:0007669"/>
    <property type="project" value="TreeGrafter"/>
</dbReference>
<feature type="domain" description="Alanyl-transfer RNA synthetases family profile" evidence="11">
    <location>
        <begin position="1"/>
        <end position="606"/>
    </location>
</feature>
<dbReference type="GO" id="GO:0008270">
    <property type="term" value="F:zinc ion binding"/>
    <property type="evidence" value="ECO:0007669"/>
    <property type="project" value="UniProtKB-UniRule"/>
</dbReference>
<feature type="binding site" evidence="9">
    <location>
        <position position="474"/>
    </location>
    <ligand>
        <name>Zn(2+)</name>
        <dbReference type="ChEBI" id="CHEBI:29105"/>
    </ligand>
</feature>
<dbReference type="Gene3D" id="3.30.930.10">
    <property type="entry name" value="Bira Bifunctional Protein, Domain 2"/>
    <property type="match status" value="1"/>
</dbReference>
<dbReference type="Gene3D" id="3.30.54.20">
    <property type="match status" value="1"/>
</dbReference>
<comment type="function">
    <text evidence="9">Catalyzes the attachment of alanine to tRNA(Ala) in a two-step reaction: alanine is first activated by ATP to form Ala-AMP and then transferred to the acceptor end of tRNA(Ala). Also edits incorrectly charged Ser-tRNA(Ala) and Gly-tRNA(Ala) via its editing domain.</text>
</comment>
<keyword evidence="8 9" id="KW-0030">Aminoacyl-tRNA synthetase</keyword>
<evidence type="ECO:0000256" key="8">
    <source>
        <dbReference type="ARBA" id="ARBA00023146"/>
    </source>
</evidence>
<dbReference type="NCBIfam" id="NF002436">
    <property type="entry name" value="PRK01584.1"/>
    <property type="match status" value="1"/>
</dbReference>
<reference evidence="12 13" key="1">
    <citation type="journal article" date="2016" name="Nat. Commun.">
        <title>Thousands of microbial genomes shed light on interconnected biogeochemical processes in an aquifer system.</title>
        <authorList>
            <person name="Anantharaman K."/>
            <person name="Brown C.T."/>
            <person name="Hug L.A."/>
            <person name="Sharon I."/>
            <person name="Castelle C.J."/>
            <person name="Probst A.J."/>
            <person name="Thomas B.C."/>
            <person name="Singh A."/>
            <person name="Wilkins M.J."/>
            <person name="Karaoz U."/>
            <person name="Brodie E.L."/>
            <person name="Williams K.H."/>
            <person name="Hubbard S.S."/>
            <person name="Banfield J.F."/>
        </authorList>
    </citation>
    <scope>NUCLEOTIDE SEQUENCE [LARGE SCALE GENOMIC DNA]</scope>
</reference>
<feature type="binding site" evidence="9">
    <location>
        <position position="470"/>
    </location>
    <ligand>
        <name>Zn(2+)</name>
        <dbReference type="ChEBI" id="CHEBI:29105"/>
    </ligand>
</feature>
<dbReference type="GO" id="GO:0005829">
    <property type="term" value="C:cytosol"/>
    <property type="evidence" value="ECO:0007669"/>
    <property type="project" value="TreeGrafter"/>
</dbReference>
<feature type="binding site" evidence="9">
    <location>
        <position position="572"/>
    </location>
    <ligand>
        <name>Zn(2+)</name>
        <dbReference type="ChEBI" id="CHEBI:29105"/>
    </ligand>
</feature>
<dbReference type="Pfam" id="PF01411">
    <property type="entry name" value="tRNA-synt_2c"/>
    <property type="match status" value="1"/>
</dbReference>
<evidence type="ECO:0000256" key="2">
    <source>
        <dbReference type="ARBA" id="ARBA00022555"/>
    </source>
</evidence>
<keyword evidence="9" id="KW-0963">Cytoplasm</keyword>
<keyword evidence="2 9" id="KW-0820">tRNA-binding</keyword>
<dbReference type="PANTHER" id="PTHR11777">
    <property type="entry name" value="ALANYL-TRNA SYNTHETASE"/>
    <property type="match status" value="1"/>
</dbReference>
<dbReference type="InterPro" id="IPR018162">
    <property type="entry name" value="Ala-tRNA-ligase_IIc_anticod-bd"/>
</dbReference>
<organism evidence="12 13">
    <name type="scientific">Candidatus Yanofskybacteria bacterium RIFCSPLOWO2_02_FULL_43_10b</name>
    <dbReference type="NCBI Taxonomy" id="1802704"/>
    <lineage>
        <taxon>Bacteria</taxon>
        <taxon>Candidatus Yanofskyibacteriota</taxon>
    </lineage>
</organism>
<evidence type="ECO:0000256" key="7">
    <source>
        <dbReference type="ARBA" id="ARBA00022917"/>
    </source>
</evidence>
<keyword evidence="5 9" id="KW-0067">ATP-binding</keyword>
<dbReference type="GO" id="GO:0005524">
    <property type="term" value="F:ATP binding"/>
    <property type="evidence" value="ECO:0007669"/>
    <property type="project" value="UniProtKB-UniRule"/>
</dbReference>
<evidence type="ECO:0000256" key="1">
    <source>
        <dbReference type="ARBA" id="ARBA00008226"/>
    </source>
</evidence>
<evidence type="ECO:0000256" key="3">
    <source>
        <dbReference type="ARBA" id="ARBA00022598"/>
    </source>
</evidence>
<proteinExistence type="inferred from homology"/>
<comment type="cofactor">
    <cofactor evidence="9">
        <name>Zn(2+)</name>
        <dbReference type="ChEBI" id="CHEBI:29105"/>
    </cofactor>
    <text evidence="9">Binds 1 zinc ion per subunit.</text>
</comment>
<evidence type="ECO:0000256" key="6">
    <source>
        <dbReference type="ARBA" id="ARBA00022884"/>
    </source>
</evidence>
<feature type="coiled-coil region" evidence="10">
    <location>
        <begin position="344"/>
        <end position="382"/>
    </location>
</feature>
<dbReference type="SUPFAM" id="SSF55186">
    <property type="entry name" value="ThrRS/AlaRS common domain"/>
    <property type="match status" value="1"/>
</dbReference>
<dbReference type="Gene3D" id="3.30.980.10">
    <property type="entry name" value="Threonyl-trna Synthetase, Chain A, domain 2"/>
    <property type="match status" value="1"/>
</dbReference>
<keyword evidence="4 9" id="KW-0547">Nucleotide-binding</keyword>
<dbReference type="GO" id="GO:0004813">
    <property type="term" value="F:alanine-tRNA ligase activity"/>
    <property type="evidence" value="ECO:0007669"/>
    <property type="project" value="UniProtKB-UniRule"/>
</dbReference>
<evidence type="ECO:0000256" key="4">
    <source>
        <dbReference type="ARBA" id="ARBA00022741"/>
    </source>
</evidence>
<keyword evidence="7 9" id="KW-0648">Protein biosynthesis</keyword>
<evidence type="ECO:0000313" key="13">
    <source>
        <dbReference type="Proteomes" id="UP000177676"/>
    </source>
</evidence>
<dbReference type="FunFam" id="3.30.980.10:FF:000004">
    <property type="entry name" value="Alanine--tRNA ligase, cytoplasmic"/>
    <property type="match status" value="1"/>
</dbReference>
<evidence type="ECO:0000256" key="10">
    <source>
        <dbReference type="SAM" id="Coils"/>
    </source>
</evidence>
<dbReference type="PRINTS" id="PR00980">
    <property type="entry name" value="TRNASYNTHALA"/>
</dbReference>
<comment type="domain">
    <text evidence="9">Consists of three domains; the N-terminal catalytic domain, the editing domain and the C-terminal C-Ala domain. The editing domain removes incorrectly charged amino acids, while the C-Ala domain, along with tRNA(Ala), serves as a bridge to cooperatively bring together the editing and aminoacylation centers thus stimulating deacylation of misacylated tRNAs.</text>
</comment>
<name>A0A1F8H420_9BACT</name>
<dbReference type="HAMAP" id="MF_00036_B">
    <property type="entry name" value="Ala_tRNA_synth_B"/>
    <property type="match status" value="1"/>
</dbReference>
<dbReference type="InterPro" id="IPR018165">
    <property type="entry name" value="Ala-tRNA-synth_IIc_core"/>
</dbReference>
<dbReference type="InterPro" id="IPR002318">
    <property type="entry name" value="Ala-tRNA-lgiase_IIc"/>
</dbReference>
<evidence type="ECO:0000313" key="12">
    <source>
        <dbReference type="EMBL" id="OGN32327.1"/>
    </source>
</evidence>
<dbReference type="SUPFAM" id="SSF55681">
    <property type="entry name" value="Class II aaRS and biotin synthetases"/>
    <property type="match status" value="1"/>
</dbReference>
<protein>
    <recommendedName>
        <fullName evidence="9">Alanine--tRNA ligase</fullName>
        <ecNumber evidence="9">6.1.1.7</ecNumber>
    </recommendedName>
    <alternativeName>
        <fullName evidence="9">Alanyl-tRNA synthetase</fullName>
        <shortName evidence="9">AlaRS</shortName>
    </alternativeName>
</protein>
<dbReference type="GO" id="GO:0000049">
    <property type="term" value="F:tRNA binding"/>
    <property type="evidence" value="ECO:0007669"/>
    <property type="project" value="UniProtKB-KW"/>
</dbReference>
<keyword evidence="9" id="KW-0479">Metal-binding</keyword>
<dbReference type="PROSITE" id="PS50860">
    <property type="entry name" value="AA_TRNA_LIGASE_II_ALA"/>
    <property type="match status" value="1"/>
</dbReference>
<keyword evidence="10" id="KW-0175">Coiled coil</keyword>
<dbReference type="InterPro" id="IPR050058">
    <property type="entry name" value="Ala-tRNA_ligase"/>
</dbReference>
<dbReference type="PANTHER" id="PTHR11777:SF9">
    <property type="entry name" value="ALANINE--TRNA LIGASE, CYTOPLASMIC"/>
    <property type="match status" value="1"/>
</dbReference>
<dbReference type="Pfam" id="PF07973">
    <property type="entry name" value="tRNA_SAD"/>
    <property type="match status" value="1"/>
</dbReference>
<dbReference type="CDD" id="cd00673">
    <property type="entry name" value="AlaRS_core"/>
    <property type="match status" value="1"/>
</dbReference>
<dbReference type="Proteomes" id="UP000177676">
    <property type="component" value="Unassembled WGS sequence"/>
</dbReference>
<comment type="similarity">
    <text evidence="1 9">Belongs to the class-II aminoacyl-tRNA synthetase family.</text>
</comment>
<keyword evidence="9" id="KW-0862">Zinc</keyword>
<dbReference type="InterPro" id="IPR023033">
    <property type="entry name" value="Ala_tRNA_ligase_euk/bac"/>
</dbReference>
<accession>A0A1F8H420</accession>
<dbReference type="InterPro" id="IPR018163">
    <property type="entry name" value="Thr/Ala-tRNA-synth_IIc_edit"/>
</dbReference>
<comment type="caution">
    <text evidence="12">The sequence shown here is derived from an EMBL/GenBank/DDBJ whole genome shotgun (WGS) entry which is preliminary data.</text>
</comment>
<gene>
    <name evidence="9" type="primary">alaS</name>
    <name evidence="12" type="ORF">A3I92_02695</name>
</gene>
<keyword evidence="6 9" id="KW-0694">RNA-binding</keyword>
<dbReference type="SUPFAM" id="SSF101353">
    <property type="entry name" value="Putative anticodon-binding domain of alanyl-tRNA synthetase (AlaRS)"/>
    <property type="match status" value="1"/>
</dbReference>
<dbReference type="AlphaFoldDB" id="A0A1F8H420"/>
<dbReference type="SMART" id="SM00863">
    <property type="entry name" value="tRNA_SAD"/>
    <property type="match status" value="1"/>
</dbReference>
<comment type="subcellular location">
    <subcellularLocation>
        <location evidence="9">Cytoplasm</location>
    </subcellularLocation>
</comment>
<feature type="binding site" evidence="9">
    <location>
        <position position="576"/>
    </location>
    <ligand>
        <name>Zn(2+)</name>
        <dbReference type="ChEBI" id="CHEBI:29105"/>
    </ligand>
</feature>
<dbReference type="EC" id="6.1.1.7" evidence="9"/>
<sequence>MTHQEIREKFINFFKEKKHIPVPSSSLLPSDPSVLFTTAGMQPMIPYLLGEKHPLGNRIVDSQKCFRADDIEEVGDNRHTTFFEMLGNWSFGDYFKKEQLSWIFEFLTKEISLDPKKLYVTVFAGDEVASRDEETAQIWKGLFESVGLDFQDHIFYYDETKNWWSRNGKKKNMPPGEVGGPDSEIFYDFGTEHNKQYGEKCHPNCDCGRFIEIGNNVFIEYKKNESGSFDLLPQKNVDFGGGLERITAASENQPDIFLTSALKPIIEELEKITGKKYHDYQKAFRIMADHTKAAVFLVADGARPSNKAQGYVVRRLIRRVIRFGSQFDINQKIPLLLALVNTVIEMYEKDYPELKENKEIIIKELRQEEERFAKTLEKGNKKISEYKILDSKIAFDLYQSYGFPFELTEEIARERGQKVEYGEFRKAFEEHQAKSRAGAEKKFGGHGLVLNTGELKAATEEEVKIVTRLHTATHLLHAALRKILGEEARQAGSDITAERLRFDFTFPRKFTPEEIKRVEDLVNKVIGQDLPVTKEEMPYEEVLKTDALSFFKQKYPDRVNVYSVGDFSKELCGGPHVSRTSEIGQFKITKEEAIAAGVRRIRAIIQ</sequence>
<evidence type="ECO:0000256" key="5">
    <source>
        <dbReference type="ARBA" id="ARBA00022840"/>
    </source>
</evidence>
<dbReference type="InterPro" id="IPR012947">
    <property type="entry name" value="tRNA_SAD"/>
</dbReference>
<dbReference type="InterPro" id="IPR045864">
    <property type="entry name" value="aa-tRNA-synth_II/BPL/LPL"/>
</dbReference>
<evidence type="ECO:0000256" key="9">
    <source>
        <dbReference type="HAMAP-Rule" id="MF_00036"/>
    </source>
</evidence>
<dbReference type="GO" id="GO:0006419">
    <property type="term" value="P:alanyl-tRNA aminoacylation"/>
    <property type="evidence" value="ECO:0007669"/>
    <property type="project" value="UniProtKB-UniRule"/>
</dbReference>
<evidence type="ECO:0000259" key="11">
    <source>
        <dbReference type="PROSITE" id="PS50860"/>
    </source>
</evidence>
<dbReference type="InterPro" id="IPR018164">
    <property type="entry name" value="Ala-tRNA-synth_IIc_N"/>
</dbReference>
<keyword evidence="3 9" id="KW-0436">Ligase</keyword>